<protein>
    <recommendedName>
        <fullName evidence="2">DUF5683 domain-containing protein</fullName>
    </recommendedName>
</protein>
<gene>
    <name evidence="3" type="ORF">ENK44_07010</name>
</gene>
<reference evidence="3" key="1">
    <citation type="journal article" date="2020" name="mSystems">
        <title>Genome- and Community-Level Interaction Insights into Carbon Utilization and Element Cycling Functions of Hydrothermarchaeota in Hydrothermal Sediment.</title>
        <authorList>
            <person name="Zhou Z."/>
            <person name="Liu Y."/>
            <person name="Xu W."/>
            <person name="Pan J."/>
            <person name="Luo Z.H."/>
            <person name="Li M."/>
        </authorList>
    </citation>
    <scope>NUCLEOTIDE SEQUENCE [LARGE SCALE GENOMIC DNA]</scope>
    <source>
        <strain evidence="3">HyVt-577</strain>
    </source>
</reference>
<evidence type="ECO:0000259" key="2">
    <source>
        <dbReference type="Pfam" id="PF18935"/>
    </source>
</evidence>
<name>A0A7V4WUP3_CALAY</name>
<dbReference type="InterPro" id="IPR043738">
    <property type="entry name" value="DUF5683"/>
</dbReference>
<sequence length="316" mass="36002">MNKKNLSGILSEFTIACLILIGLYISAANAADSSMQDTGKKESSASFFAYNEERFAMLQKAAEDVKVEVKEDVEKKSGLKAAFFSAIIPGAGQVYTKNYWRAALYAGLEIVLWSANIIYNNKGDDVDTRMRAYGDEHWSEHKYWSFLYYKANQIGVEGLPNYQYDENDPNKLLLEFNTDVANNLRYLEGRLGYTHILPSTKTQQYYEMIYKYLHQFGVGWDDVLATFGDAFYYDSGDYTKLTPNIAFYRDLRNESNGYYDLANTMLSVILVNHVVSAIDAAFSAKKYNEGLQYSFRASSRRVAGRSLNMYGVVLTW</sequence>
<comment type="caution">
    <text evidence="3">The sequence shown here is derived from an EMBL/GenBank/DDBJ whole genome shotgun (WGS) entry which is preliminary data.</text>
</comment>
<dbReference type="AlphaFoldDB" id="A0A7V4WUP3"/>
<dbReference type="Pfam" id="PF18935">
    <property type="entry name" value="DUF5683"/>
    <property type="match status" value="1"/>
</dbReference>
<dbReference type="Proteomes" id="UP000885779">
    <property type="component" value="Unassembled WGS sequence"/>
</dbReference>
<evidence type="ECO:0000313" key="3">
    <source>
        <dbReference type="EMBL" id="HGY55430.1"/>
    </source>
</evidence>
<feature type="domain" description="DUF5683" evidence="2">
    <location>
        <begin position="76"/>
        <end position="131"/>
    </location>
</feature>
<proteinExistence type="predicted"/>
<keyword evidence="1" id="KW-0732">Signal</keyword>
<feature type="signal peptide" evidence="1">
    <location>
        <begin position="1"/>
        <end position="30"/>
    </location>
</feature>
<dbReference type="EMBL" id="DRQG01000065">
    <property type="protein sequence ID" value="HGY55430.1"/>
    <property type="molecule type" value="Genomic_DNA"/>
</dbReference>
<accession>A0A7V4WUP3</accession>
<evidence type="ECO:0000256" key="1">
    <source>
        <dbReference type="SAM" id="SignalP"/>
    </source>
</evidence>
<organism evidence="3">
    <name type="scientific">Caldithrix abyssi</name>
    <dbReference type="NCBI Taxonomy" id="187145"/>
    <lineage>
        <taxon>Bacteria</taxon>
        <taxon>Pseudomonadati</taxon>
        <taxon>Calditrichota</taxon>
        <taxon>Calditrichia</taxon>
        <taxon>Calditrichales</taxon>
        <taxon>Calditrichaceae</taxon>
        <taxon>Caldithrix</taxon>
    </lineage>
</organism>
<feature type="chain" id="PRO_5030779275" description="DUF5683 domain-containing protein" evidence="1">
    <location>
        <begin position="31"/>
        <end position="316"/>
    </location>
</feature>